<dbReference type="InterPro" id="IPR029058">
    <property type="entry name" value="AB_hydrolase_fold"/>
</dbReference>
<gene>
    <name evidence="2" type="ORF">SAMN05421811_116140</name>
</gene>
<evidence type="ECO:0000313" key="2">
    <source>
        <dbReference type="EMBL" id="SEU39121.1"/>
    </source>
</evidence>
<feature type="domain" description="AB hydrolase-1" evidence="1">
    <location>
        <begin position="29"/>
        <end position="255"/>
    </location>
</feature>
<dbReference type="Proteomes" id="UP000199361">
    <property type="component" value="Unassembled WGS sequence"/>
</dbReference>
<dbReference type="EMBL" id="FOHX01000016">
    <property type="protein sequence ID" value="SEU39121.1"/>
    <property type="molecule type" value="Genomic_DNA"/>
</dbReference>
<name>A0A1I0LG26_9ACTN</name>
<evidence type="ECO:0000259" key="1">
    <source>
        <dbReference type="Pfam" id="PF00561"/>
    </source>
</evidence>
<reference evidence="2 3" key="1">
    <citation type="submission" date="2016-10" db="EMBL/GenBank/DDBJ databases">
        <authorList>
            <person name="de Groot N.N."/>
        </authorList>
    </citation>
    <scope>NUCLEOTIDE SEQUENCE [LARGE SCALE GENOMIC DNA]</scope>
    <source>
        <strain evidence="2 3">CGMCC 4.5598</strain>
    </source>
</reference>
<dbReference type="AlphaFoldDB" id="A0A1I0LG26"/>
<dbReference type="Gene3D" id="3.40.50.1820">
    <property type="entry name" value="alpha/beta hydrolase"/>
    <property type="match status" value="1"/>
</dbReference>
<dbReference type="InterPro" id="IPR050266">
    <property type="entry name" value="AB_hydrolase_sf"/>
</dbReference>
<proteinExistence type="predicted"/>
<accession>A0A1I0LG26</accession>
<dbReference type="STRING" id="568860.SAMN05421811_116140"/>
<evidence type="ECO:0000313" key="3">
    <source>
        <dbReference type="Proteomes" id="UP000199361"/>
    </source>
</evidence>
<dbReference type="PRINTS" id="PR00111">
    <property type="entry name" value="ABHYDROLASE"/>
</dbReference>
<sequence length="277" mass="29275">MRHRVLTGVIRVTVGAVQLYTRSSGTGLPVVLLHAFPLSSAMWLAQREGLAKVCRVITPDLRGFGGSRLGEDDPSLDLMADDVARLLDDEGIERAVVGGLSMGGYVTLAFCRRHPDRLLGAILADTKAVPDAAPARDNRERIARAVLSEGSDVLVSEVLPGLIGPTTKERRAMVFGRVKGLVQSAPPGAVAWAQRAMAGRPDSTETLAALKVPLLVVVGEEDDLTPPAEAKAMAEAVPGARLEVIPKAGHLSAVEQPEAFNAAVSEFLQTELGAARR</sequence>
<dbReference type="PANTHER" id="PTHR43798">
    <property type="entry name" value="MONOACYLGLYCEROL LIPASE"/>
    <property type="match status" value="1"/>
</dbReference>
<organism evidence="2 3">
    <name type="scientific">Nonomuraea wenchangensis</name>
    <dbReference type="NCBI Taxonomy" id="568860"/>
    <lineage>
        <taxon>Bacteria</taxon>
        <taxon>Bacillati</taxon>
        <taxon>Actinomycetota</taxon>
        <taxon>Actinomycetes</taxon>
        <taxon>Streptosporangiales</taxon>
        <taxon>Streptosporangiaceae</taxon>
        <taxon>Nonomuraea</taxon>
    </lineage>
</organism>
<protein>
    <submittedName>
        <fullName evidence="2">Pimeloyl-ACP methyl ester carboxylesterase</fullName>
    </submittedName>
</protein>
<dbReference type="SUPFAM" id="SSF53474">
    <property type="entry name" value="alpha/beta-Hydrolases"/>
    <property type="match status" value="1"/>
</dbReference>
<dbReference type="GO" id="GO:0003824">
    <property type="term" value="F:catalytic activity"/>
    <property type="evidence" value="ECO:0007669"/>
    <property type="project" value="UniProtKB-ARBA"/>
</dbReference>
<dbReference type="Pfam" id="PF00561">
    <property type="entry name" value="Abhydrolase_1"/>
    <property type="match status" value="1"/>
</dbReference>
<keyword evidence="3" id="KW-1185">Reference proteome</keyword>
<dbReference type="InterPro" id="IPR000073">
    <property type="entry name" value="AB_hydrolase_1"/>
</dbReference>